<feature type="region of interest" description="Disordered" evidence="3">
    <location>
        <begin position="560"/>
        <end position="613"/>
    </location>
</feature>
<keyword evidence="6" id="KW-1185">Reference proteome</keyword>
<feature type="region of interest" description="Disordered" evidence="3">
    <location>
        <begin position="1"/>
        <end position="20"/>
    </location>
</feature>
<feature type="region of interest" description="Disordered" evidence="3">
    <location>
        <begin position="1823"/>
        <end position="1845"/>
    </location>
</feature>
<feature type="compositionally biased region" description="Polar residues" evidence="3">
    <location>
        <begin position="1244"/>
        <end position="1255"/>
    </location>
</feature>
<feature type="compositionally biased region" description="Basic and acidic residues" evidence="3">
    <location>
        <begin position="256"/>
        <end position="273"/>
    </location>
</feature>
<feature type="region of interest" description="Disordered" evidence="3">
    <location>
        <begin position="148"/>
        <end position="167"/>
    </location>
</feature>
<dbReference type="PANTHER" id="PTHR47936:SF1">
    <property type="entry name" value="PENTATRICOPEPTIDE REPEAT-CONTAINING PROTEIN GUN1, CHLOROPLASTIC"/>
    <property type="match status" value="1"/>
</dbReference>
<feature type="compositionally biased region" description="Basic and acidic residues" evidence="3">
    <location>
        <begin position="285"/>
        <end position="321"/>
    </location>
</feature>
<feature type="compositionally biased region" description="Polar residues" evidence="3">
    <location>
        <begin position="1857"/>
        <end position="1874"/>
    </location>
</feature>
<feature type="region of interest" description="Disordered" evidence="3">
    <location>
        <begin position="480"/>
        <end position="545"/>
    </location>
</feature>
<dbReference type="Proteomes" id="UP001249851">
    <property type="component" value="Unassembled WGS sequence"/>
</dbReference>
<keyword evidence="2" id="KW-0863">Zinc-finger</keyword>
<dbReference type="SMART" id="SM00356">
    <property type="entry name" value="ZnF_C3H1"/>
    <property type="match status" value="2"/>
</dbReference>
<feature type="compositionally biased region" description="Basic and acidic residues" evidence="3">
    <location>
        <begin position="585"/>
        <end position="594"/>
    </location>
</feature>
<reference evidence="5" key="2">
    <citation type="journal article" date="2023" name="Science">
        <title>Genomic signatures of disease resistance in endangered staghorn corals.</title>
        <authorList>
            <person name="Vollmer S.V."/>
            <person name="Selwyn J.D."/>
            <person name="Despard B.A."/>
            <person name="Roesel C.L."/>
        </authorList>
    </citation>
    <scope>NUCLEOTIDE SEQUENCE</scope>
    <source>
        <strain evidence="5">K2</strain>
    </source>
</reference>
<dbReference type="Gene3D" id="1.25.40.10">
    <property type="entry name" value="Tetratricopeptide repeat domain"/>
    <property type="match status" value="1"/>
</dbReference>
<dbReference type="InterPro" id="IPR011990">
    <property type="entry name" value="TPR-like_helical_dom_sf"/>
</dbReference>
<feature type="compositionally biased region" description="Basic and acidic residues" evidence="3">
    <location>
        <begin position="200"/>
        <end position="209"/>
    </location>
</feature>
<dbReference type="Pfam" id="PF14669">
    <property type="entry name" value="Asp_Glu_race_2"/>
    <property type="match status" value="1"/>
</dbReference>
<dbReference type="InterPro" id="IPR029435">
    <property type="entry name" value="TOPAZ1_dom"/>
</dbReference>
<name>A0AAD9QCL3_ACRCE</name>
<evidence type="ECO:0000259" key="4">
    <source>
        <dbReference type="PROSITE" id="PS50103"/>
    </source>
</evidence>
<evidence type="ECO:0000313" key="6">
    <source>
        <dbReference type="Proteomes" id="UP001249851"/>
    </source>
</evidence>
<evidence type="ECO:0000256" key="3">
    <source>
        <dbReference type="SAM" id="MobiDB-lite"/>
    </source>
</evidence>
<gene>
    <name evidence="5" type="ORF">P5673_019103</name>
</gene>
<feature type="region of interest" description="Disordered" evidence="3">
    <location>
        <begin position="1230"/>
        <end position="1255"/>
    </location>
</feature>
<keyword evidence="2" id="KW-0479">Metal-binding</keyword>
<feature type="region of interest" description="Disordered" evidence="3">
    <location>
        <begin position="198"/>
        <end position="354"/>
    </location>
</feature>
<feature type="domain" description="C3H1-type" evidence="4">
    <location>
        <begin position="1053"/>
        <end position="1081"/>
    </location>
</feature>
<dbReference type="PROSITE" id="PS50103">
    <property type="entry name" value="ZF_C3H1"/>
    <property type="match status" value="2"/>
</dbReference>
<feature type="zinc finger region" description="C3H1-type" evidence="2">
    <location>
        <begin position="1196"/>
        <end position="1224"/>
    </location>
</feature>
<feature type="compositionally biased region" description="Polar residues" evidence="3">
    <location>
        <begin position="454"/>
        <end position="465"/>
    </location>
</feature>
<dbReference type="GO" id="GO:0008270">
    <property type="term" value="F:zinc ion binding"/>
    <property type="evidence" value="ECO:0007669"/>
    <property type="project" value="UniProtKB-KW"/>
</dbReference>
<evidence type="ECO:0000256" key="2">
    <source>
        <dbReference type="PROSITE-ProRule" id="PRU00723"/>
    </source>
</evidence>
<feature type="compositionally biased region" description="Polar residues" evidence="3">
    <location>
        <begin position="520"/>
        <end position="529"/>
    </location>
</feature>
<feature type="region of interest" description="Disordered" evidence="3">
    <location>
        <begin position="445"/>
        <end position="466"/>
    </location>
</feature>
<dbReference type="PANTHER" id="PTHR47936">
    <property type="entry name" value="PPR_LONG DOMAIN-CONTAINING PROTEIN"/>
    <property type="match status" value="1"/>
</dbReference>
<keyword evidence="1" id="KW-0677">Repeat</keyword>
<organism evidence="5 6">
    <name type="scientific">Acropora cervicornis</name>
    <name type="common">Staghorn coral</name>
    <dbReference type="NCBI Taxonomy" id="6130"/>
    <lineage>
        <taxon>Eukaryota</taxon>
        <taxon>Metazoa</taxon>
        <taxon>Cnidaria</taxon>
        <taxon>Anthozoa</taxon>
        <taxon>Hexacorallia</taxon>
        <taxon>Scleractinia</taxon>
        <taxon>Astrocoeniina</taxon>
        <taxon>Acroporidae</taxon>
        <taxon>Acropora</taxon>
    </lineage>
</organism>
<evidence type="ECO:0000256" key="1">
    <source>
        <dbReference type="ARBA" id="ARBA00022737"/>
    </source>
</evidence>
<evidence type="ECO:0000313" key="5">
    <source>
        <dbReference type="EMBL" id="KAK2558400.1"/>
    </source>
</evidence>
<feature type="compositionally biased region" description="Polar residues" evidence="3">
    <location>
        <begin position="210"/>
        <end position="227"/>
    </location>
</feature>
<dbReference type="EMBL" id="JARQWQ010000044">
    <property type="protein sequence ID" value="KAK2558400.1"/>
    <property type="molecule type" value="Genomic_DNA"/>
</dbReference>
<feature type="compositionally biased region" description="Basic and acidic residues" evidence="3">
    <location>
        <begin position="343"/>
        <end position="354"/>
    </location>
</feature>
<protein>
    <submittedName>
        <fullName evidence="5">Protein TOPAZ1</fullName>
    </submittedName>
</protein>
<accession>A0AAD9QCL3</accession>
<feature type="region of interest" description="Disordered" evidence="3">
    <location>
        <begin position="1857"/>
        <end position="1882"/>
    </location>
</feature>
<proteinExistence type="predicted"/>
<feature type="domain" description="C3H1-type" evidence="4">
    <location>
        <begin position="1196"/>
        <end position="1224"/>
    </location>
</feature>
<keyword evidence="2" id="KW-0862">Zinc</keyword>
<sequence length="1917" mass="211747">MRVDRGSRGGKKGSIQSRDGLVVTVPNPETAECRLKPPVVSSHPRKIVLNQNKTESEDLDKVTVKSLDEIKREKEERERLKQSSVVSSLSAANSVATCNISNGVIATHAENSSAASVSGVKAKLPLKKLTVCLKPLSNFKLLNGKSRLLASPSRPNQPREVTMNMDNRVPEQDFDLVEEDSDDTEALDEELLLQDDEEEQGLHSHKDSNESLNFDTLSGFTDTTPTLSEPEDDEISLHPDDSLFDDEDDLSLGRRLGNETKDLRSRSREKQIRFPEGAVKSEATTADKPDFKQEERKGEIKGTGMIKDRTDSGHRRSDRRDKNLRKHSFQTSASKQGKRGRIDKKPDGKRNIRIQYKHDIPRRGAHVSRQGQRKGSGHNIGSNLGGLLATIGAGSGDGLLPIPNTASLPVDVVSNVASSFQAVEMLNYALQQNIQQSIQDTVDLLTNPPPVPGETTNRFTESLKQPSRLAPDNWALQGSDRQQNHLQGGKNARTQDRVAFSKTQTPSQHNNKRQDIRPKWSQQPLSGTKHTFKQDENGSDSSVGAPETVELADCGINTNRSQVNHASSSSHHCDPQGSLSKRKSSFQDKDETHGSKILIRTSPDGLPQPDNMTAHQTYSKPLCSVQLQTGKCLDNHCQRWHLSKAELEEQQKSQTLEQKRFVWNLGKSSAWQVIDRLRRMGHPPELHILQRVLYLCSKHKEQPDVAAQNGHLPTYEVFLDLVQASAKDPDWAFNLVDEIKLAGVFRSKICNDLILLGCSSGEMFVERTFLLFQDALQENIQLSPDAISAFLLFLLQTNHLEKVISILPSIPGSVPLEILKPAMLNSTQNADWTEMIIVALSVIPPEKLTELGADVCNSFLSNCCQNHGDNASFAQRIYSLMQENGIPVLPQAINDYLILLSKTNCTAAFELFIAVSEGPQVLDQPQILEGGLNALSVALNNDGLGADMLRVVHFMLECGIQPVDSVLQSGLEHLDKEENYKGIYQFFKQLETASIVPPFLVYKAIISSLEKWGENPTASSEPYVSMRRAYPAGQLSESATKEGVVEQSEIRGKYKTQVCQYFFKPKGCFLGENGRFLHPAVSPEDCSLPPPTQSFLEPTAQVAHDSITDGGRVTLSTTNRAPLKPFVPQAQAPQEVYVGSPAIVGQTSRPMESLQTETLPFFSQKTGNFPTPEITNEQLTQNQPHVASGAAVGRNTKRKGICWFFASPQGCRKGDKCQFIHDTSTVPALTHPSASLPEVPLPGSSGSTAPETRSGTPFVLRGAPSLPGQPAGGSSFGNFNSQQNSAFVVRPFSSVHPRPFFKPPSMVSHHFQLASANAFGGTNPFSPSLSVRTRSMDGFGEPKIIEQVPRAHSAPIVPQIRGESCFQFPSRTNPQFYLPRIKHAGQHQSWEDLGLVYISMKNEEVEMDTSVMKAFYQAFQTHSADAIGDSFDQFASKVRACLEKEPLADSNPESSPSSFLDVNDKCFFGEIGVALMSYCHQKKLFSQGYNVLHVLHNFSINYSLYTGEFGILQRPLSTTEVSLTAADICLHLDTPASTSALEVLRGTNYALPAPDSGKALTPEEAGWRGRVIDTLCQSFIAENQLTFVDELLSEAGDADVFGRNELKTLYNKLLVNAIDNRELDFAGEVLKSMDYKLISRDKETVRAMVKGFGEAGRMPQAKQYFISGCLSGFYPNSFKEDNPWTVVIGTSFSALESQFCLESHLQRLYRHIEELARKSGSGALDETNYHPLRVVVESDEVTSSRSKYMKPDEIIRCVREMVCTVLTDEFNPPLSCQPQSNDQEVVVDALSLKRWMCANAASGRSKRAVFPFTTFSGNSTSMHPYLQPGVSRGRQRTSNNPRPNRQVCVGSINSLNSGQGQLQPQSFGMRNHGSQRGRAQPISSNRNELCVVLSHDVGNVRQRAYKNTQDCLDKECS</sequence>
<dbReference type="InterPro" id="IPR000571">
    <property type="entry name" value="Znf_CCCH"/>
</dbReference>
<feature type="compositionally biased region" description="Polar residues" evidence="3">
    <location>
        <begin position="560"/>
        <end position="570"/>
    </location>
</feature>
<feature type="zinc finger region" description="C3H1-type" evidence="2">
    <location>
        <begin position="1053"/>
        <end position="1081"/>
    </location>
</feature>
<comment type="caution">
    <text evidence="5">The sequence shown here is derived from an EMBL/GenBank/DDBJ whole genome shotgun (WGS) entry which is preliminary data.</text>
</comment>
<reference evidence="5" key="1">
    <citation type="journal article" date="2023" name="G3 (Bethesda)">
        <title>Whole genome assembly and annotation of the endangered Caribbean coral Acropora cervicornis.</title>
        <authorList>
            <person name="Selwyn J.D."/>
            <person name="Vollmer S.V."/>
        </authorList>
    </citation>
    <scope>NUCLEOTIDE SEQUENCE</scope>
    <source>
        <strain evidence="5">K2</strain>
    </source>
</reference>